<feature type="compositionally biased region" description="Basic and acidic residues" evidence="1">
    <location>
        <begin position="261"/>
        <end position="273"/>
    </location>
</feature>
<name>A0A564YFJ5_HYMDI</name>
<accession>A0A564YFJ5</accession>
<evidence type="ECO:0000313" key="2">
    <source>
        <dbReference type="EMBL" id="VUZ45508.1"/>
    </source>
</evidence>
<dbReference type="AlphaFoldDB" id="A0A564YFJ5"/>
<evidence type="ECO:0000256" key="1">
    <source>
        <dbReference type="SAM" id="MobiDB-lite"/>
    </source>
</evidence>
<keyword evidence="3" id="KW-1185">Reference proteome</keyword>
<evidence type="ECO:0000313" key="3">
    <source>
        <dbReference type="Proteomes" id="UP000321570"/>
    </source>
</evidence>
<feature type="compositionally biased region" description="Basic and acidic residues" evidence="1">
    <location>
        <begin position="235"/>
        <end position="251"/>
    </location>
</feature>
<sequence>MKYVKYEITRVEAAEEKDEILWTFFREEDVIYVYPNSSSLSGVIVLANKRTAEKYKSMSENAKKGWRIDIFLAKSISGDDLPQTEGSELQTTGSLSIESNVSASFAPQRQSTPVKGTASSGIPRNAAAGSSVRVRNIPLQRSPSSRPSGSSGVRMSSNPIRHSFGPLSSPHSKEASQRIQSGKLPPVKFSSAEQNVSSHGWFYKRGGENRQQLKNSKAQGTKNSSEAKIGSAKGGDGKQQRTEKSLKKANGDAEENLWQLKEGEQSRIKKSSEKEDENVGQTLRQSKKKSSEVKSEKINESGQQGESGEIKQIEIPPTNNTESGDENSPRIENSESPPSGSSSETSSQISYEEMEIEENPVRVRFTFMDTKTPDILTIERHFRQFGDIISVYQHNLFDEGNVVFRRHQDAL</sequence>
<feature type="compositionally biased region" description="Polar residues" evidence="1">
    <location>
        <begin position="103"/>
        <end position="122"/>
    </location>
</feature>
<feature type="region of interest" description="Disordered" evidence="1">
    <location>
        <begin position="103"/>
        <end position="355"/>
    </location>
</feature>
<feature type="non-terminal residue" evidence="2">
    <location>
        <position position="411"/>
    </location>
</feature>
<feature type="compositionally biased region" description="Basic and acidic residues" evidence="1">
    <location>
        <begin position="289"/>
        <end position="299"/>
    </location>
</feature>
<gene>
    <name evidence="2" type="ORF">WMSIL1_LOCUS5485</name>
</gene>
<proteinExistence type="predicted"/>
<feature type="compositionally biased region" description="Low complexity" evidence="1">
    <location>
        <begin position="141"/>
        <end position="157"/>
    </location>
</feature>
<feature type="compositionally biased region" description="Low complexity" evidence="1">
    <location>
        <begin position="334"/>
        <end position="351"/>
    </location>
</feature>
<feature type="compositionally biased region" description="Polar residues" evidence="1">
    <location>
        <begin position="209"/>
        <end position="226"/>
    </location>
</feature>
<reference evidence="2 3" key="1">
    <citation type="submission" date="2019-07" db="EMBL/GenBank/DDBJ databases">
        <authorList>
            <person name="Jastrzebski P J."/>
            <person name="Paukszto L."/>
            <person name="Jastrzebski P J."/>
        </authorList>
    </citation>
    <scope>NUCLEOTIDE SEQUENCE [LARGE SCALE GENOMIC DNA]</scope>
    <source>
        <strain evidence="2 3">WMS-il1</strain>
    </source>
</reference>
<organism evidence="2 3">
    <name type="scientific">Hymenolepis diminuta</name>
    <name type="common">Rat tapeworm</name>
    <dbReference type="NCBI Taxonomy" id="6216"/>
    <lineage>
        <taxon>Eukaryota</taxon>
        <taxon>Metazoa</taxon>
        <taxon>Spiralia</taxon>
        <taxon>Lophotrochozoa</taxon>
        <taxon>Platyhelminthes</taxon>
        <taxon>Cestoda</taxon>
        <taxon>Eucestoda</taxon>
        <taxon>Cyclophyllidea</taxon>
        <taxon>Hymenolepididae</taxon>
        <taxon>Hymenolepis</taxon>
    </lineage>
</organism>
<protein>
    <submittedName>
        <fullName evidence="2">Uncharacterized protein</fullName>
    </submittedName>
</protein>
<dbReference type="Proteomes" id="UP000321570">
    <property type="component" value="Unassembled WGS sequence"/>
</dbReference>
<dbReference type="EMBL" id="CABIJS010000177">
    <property type="protein sequence ID" value="VUZ45508.1"/>
    <property type="molecule type" value="Genomic_DNA"/>
</dbReference>